<sequence>MEETEYLLIADFLKEHYEKWAGFLAARGVSEDVADQMIDELENLAGL</sequence>
<accession>A0A1Y6D188</accession>
<organism evidence="1 2">
    <name type="scientific">Methylomagnum ishizawai</name>
    <dbReference type="NCBI Taxonomy" id="1760988"/>
    <lineage>
        <taxon>Bacteria</taxon>
        <taxon>Pseudomonadati</taxon>
        <taxon>Pseudomonadota</taxon>
        <taxon>Gammaproteobacteria</taxon>
        <taxon>Methylococcales</taxon>
        <taxon>Methylococcaceae</taxon>
        <taxon>Methylomagnum</taxon>
    </lineage>
</organism>
<keyword evidence="2" id="KW-1185">Reference proteome</keyword>
<reference evidence="1 2" key="1">
    <citation type="submission" date="2016-12" db="EMBL/GenBank/DDBJ databases">
        <authorList>
            <person name="Song W.-J."/>
            <person name="Kurnit D.M."/>
        </authorList>
    </citation>
    <scope>NUCLEOTIDE SEQUENCE [LARGE SCALE GENOMIC DNA]</scope>
    <source>
        <strain evidence="1 2">175</strain>
    </source>
</reference>
<dbReference type="RefSeq" id="WP_176225136.1">
    <property type="nucleotide sequence ID" value="NZ_FXAM01000001.1"/>
</dbReference>
<proteinExistence type="predicted"/>
<dbReference type="EMBL" id="FXAM01000001">
    <property type="protein sequence ID" value="SMF94332.1"/>
    <property type="molecule type" value="Genomic_DNA"/>
</dbReference>
<dbReference type="AlphaFoldDB" id="A0A1Y6D188"/>
<protein>
    <submittedName>
        <fullName evidence="1">Uncharacterized protein</fullName>
    </submittedName>
</protein>
<name>A0A1Y6D188_9GAMM</name>
<dbReference type="Proteomes" id="UP000192923">
    <property type="component" value="Unassembled WGS sequence"/>
</dbReference>
<evidence type="ECO:0000313" key="2">
    <source>
        <dbReference type="Proteomes" id="UP000192923"/>
    </source>
</evidence>
<evidence type="ECO:0000313" key="1">
    <source>
        <dbReference type="EMBL" id="SMF94332.1"/>
    </source>
</evidence>
<gene>
    <name evidence="1" type="ORF">SAMN02949497_1642</name>
</gene>